<evidence type="ECO:0000256" key="2">
    <source>
        <dbReference type="ARBA" id="ARBA00008531"/>
    </source>
</evidence>
<dbReference type="InterPro" id="IPR047040">
    <property type="entry name" value="FlhF__GTPase_dom"/>
</dbReference>
<keyword evidence="6" id="KW-0547">Nucleotide-binding</keyword>
<gene>
    <name evidence="16" type="primary">flhF</name>
    <name evidence="16" type="ORF">IW967_04990</name>
</gene>
<keyword evidence="4" id="KW-0813">Transport</keyword>
<evidence type="ECO:0000256" key="1">
    <source>
        <dbReference type="ARBA" id="ARBA00004413"/>
    </source>
</evidence>
<keyword evidence="5" id="KW-1003">Cell membrane</keyword>
<keyword evidence="16" id="KW-0969">Cilium</keyword>
<evidence type="ECO:0000256" key="10">
    <source>
        <dbReference type="ARBA" id="ARBA00023136"/>
    </source>
</evidence>
<evidence type="ECO:0000256" key="7">
    <source>
        <dbReference type="ARBA" id="ARBA00022795"/>
    </source>
</evidence>
<keyword evidence="8" id="KW-0653">Protein transport</keyword>
<feature type="domain" description="SRP54-type proteins GTP-binding" evidence="15">
    <location>
        <begin position="185"/>
        <end position="376"/>
    </location>
</feature>
<dbReference type="RefSeq" id="WP_067848579.1">
    <property type="nucleotide sequence ID" value="NZ_JADPKZ010000034.1"/>
</dbReference>
<dbReference type="SMART" id="SM00962">
    <property type="entry name" value="SRP54"/>
    <property type="match status" value="1"/>
</dbReference>
<dbReference type="EMBL" id="JADPKZ010000034">
    <property type="protein sequence ID" value="MBF8377224.1"/>
    <property type="molecule type" value="Genomic_DNA"/>
</dbReference>
<evidence type="ECO:0000256" key="12">
    <source>
        <dbReference type="ARBA" id="ARBA00025337"/>
    </source>
</evidence>
<evidence type="ECO:0000259" key="15">
    <source>
        <dbReference type="SMART" id="SM00962"/>
    </source>
</evidence>
<dbReference type="Gene3D" id="3.40.50.300">
    <property type="entry name" value="P-loop containing nucleotide triphosphate hydrolases"/>
    <property type="match status" value="1"/>
</dbReference>
<evidence type="ECO:0000256" key="4">
    <source>
        <dbReference type="ARBA" id="ARBA00022448"/>
    </source>
</evidence>
<evidence type="ECO:0000256" key="13">
    <source>
        <dbReference type="NCBIfam" id="TIGR03499"/>
    </source>
</evidence>
<protein>
    <recommendedName>
        <fullName evidence="3 13">Flagellar biosynthesis protein FlhF</fullName>
    </recommendedName>
</protein>
<dbReference type="Pfam" id="PF00448">
    <property type="entry name" value="SRP54"/>
    <property type="match status" value="1"/>
</dbReference>
<evidence type="ECO:0000313" key="17">
    <source>
        <dbReference type="Proteomes" id="UP000642910"/>
    </source>
</evidence>
<name>A0ABS0F1P1_9BACL</name>
<keyword evidence="16" id="KW-0282">Flagellum</keyword>
<sequence>MIVRRYVVKEMPEAVASIRRELGQDAVILSTRNIRVRKWLGLRSERRIEVMAAAKEELAATAGASFGQALKRAMTDPAAERSSSWQEPQMWSQLASEIAEIKQMLADVRTREREPMRAEVEPLLRWRGFLQDEGVDGVLADRWARMAMDHPHRSSSGTASAQDLIGAIQADLGPLAHPSPIRRDSRIVAFVGPTGVGKTTTIAKIAALHVLAGQRRVGLLTTDTFRIAAVAQLKTYAEILNVPIAIADEPDEVPSALASLAACDLVLVDTAGRNFLSAASIDQIKRVLGPVEADEVLLVVSLATKPADALKVANMAKTLNVDKFIFTKLDETQSVGMIPSLVALCQTPVAYVTTGQNVPDDIDILSVQDLLAAAWKELSTDG</sequence>
<reference evidence="16 17" key="1">
    <citation type="submission" date="2020-11" db="EMBL/GenBank/DDBJ databases">
        <title>Genomic insight of Alicyclobacillus mali FL 18 reveals a new arsenic-resistant strain, with potential in environmental biotechnology.</title>
        <authorList>
            <person name="Fiorentino G."/>
            <person name="Gallo G."/>
            <person name="Aulitto M."/>
        </authorList>
    </citation>
    <scope>NUCLEOTIDE SEQUENCE [LARGE SCALE GENOMIC DNA]</scope>
    <source>
        <strain evidence="16 17">FL 18</strain>
    </source>
</reference>
<evidence type="ECO:0000256" key="9">
    <source>
        <dbReference type="ARBA" id="ARBA00023134"/>
    </source>
</evidence>
<keyword evidence="10" id="KW-0472">Membrane</keyword>
<keyword evidence="11" id="KW-1006">Bacterial flagellum protein export</keyword>
<evidence type="ECO:0000256" key="6">
    <source>
        <dbReference type="ARBA" id="ARBA00022741"/>
    </source>
</evidence>
<proteinExistence type="inferred from homology"/>
<dbReference type="CDD" id="cd17873">
    <property type="entry name" value="FlhF"/>
    <property type="match status" value="1"/>
</dbReference>
<keyword evidence="7" id="KW-1005">Bacterial flagellum biogenesis</keyword>
<dbReference type="InterPro" id="IPR003593">
    <property type="entry name" value="AAA+_ATPase"/>
</dbReference>
<keyword evidence="16" id="KW-0966">Cell projection</keyword>
<evidence type="ECO:0000313" key="16">
    <source>
        <dbReference type="EMBL" id="MBF8377224.1"/>
    </source>
</evidence>
<keyword evidence="17" id="KW-1185">Reference proteome</keyword>
<dbReference type="PANTHER" id="PTHR43134">
    <property type="entry name" value="SIGNAL RECOGNITION PARTICLE RECEPTOR SUBUNIT ALPHA"/>
    <property type="match status" value="1"/>
</dbReference>
<dbReference type="Proteomes" id="UP000642910">
    <property type="component" value="Unassembled WGS sequence"/>
</dbReference>
<evidence type="ECO:0000256" key="11">
    <source>
        <dbReference type="ARBA" id="ARBA00023225"/>
    </source>
</evidence>
<dbReference type="SMART" id="SM00382">
    <property type="entry name" value="AAA"/>
    <property type="match status" value="1"/>
</dbReference>
<dbReference type="InterPro" id="IPR020006">
    <property type="entry name" value="FlhF"/>
</dbReference>
<dbReference type="PANTHER" id="PTHR43134:SF3">
    <property type="entry name" value="FLAGELLAR BIOSYNTHESIS PROTEIN FLHF"/>
    <property type="match status" value="1"/>
</dbReference>
<accession>A0ABS0F1P1</accession>
<evidence type="ECO:0000256" key="3">
    <source>
        <dbReference type="ARBA" id="ARBA00014919"/>
    </source>
</evidence>
<dbReference type="InterPro" id="IPR000897">
    <property type="entry name" value="SRP54_GTPase_dom"/>
</dbReference>
<organism evidence="16 17">
    <name type="scientific">Alicyclobacillus mali</name>
    <name type="common">ex Roth et al. 2021</name>
    <dbReference type="NCBI Taxonomy" id="1123961"/>
    <lineage>
        <taxon>Bacteria</taxon>
        <taxon>Bacillati</taxon>
        <taxon>Bacillota</taxon>
        <taxon>Bacilli</taxon>
        <taxon>Bacillales</taxon>
        <taxon>Alicyclobacillaceae</taxon>
        <taxon>Alicyclobacillus</taxon>
    </lineage>
</organism>
<dbReference type="SUPFAM" id="SSF52540">
    <property type="entry name" value="P-loop containing nucleoside triphosphate hydrolases"/>
    <property type="match status" value="1"/>
</dbReference>
<dbReference type="NCBIfam" id="TIGR03499">
    <property type="entry name" value="FlhF"/>
    <property type="match status" value="1"/>
</dbReference>
<feature type="domain" description="AAA+ ATPase" evidence="14">
    <location>
        <begin position="184"/>
        <end position="291"/>
    </location>
</feature>
<comment type="subcellular location">
    <subcellularLocation>
        <location evidence="1">Cell membrane</location>
        <topology evidence="1">Peripheral membrane protein</topology>
        <orientation evidence="1">Cytoplasmic side</orientation>
    </subcellularLocation>
</comment>
<dbReference type="InterPro" id="IPR027417">
    <property type="entry name" value="P-loop_NTPase"/>
</dbReference>
<evidence type="ECO:0000259" key="14">
    <source>
        <dbReference type="SMART" id="SM00382"/>
    </source>
</evidence>
<comment type="caution">
    <text evidence="16">The sequence shown here is derived from an EMBL/GenBank/DDBJ whole genome shotgun (WGS) entry which is preliminary data.</text>
</comment>
<comment type="function">
    <text evidence="12">Necessary for flagellar biosynthesis. May be involved in translocation of the flagellum.</text>
</comment>
<evidence type="ECO:0000256" key="8">
    <source>
        <dbReference type="ARBA" id="ARBA00022927"/>
    </source>
</evidence>
<evidence type="ECO:0000256" key="5">
    <source>
        <dbReference type="ARBA" id="ARBA00022475"/>
    </source>
</evidence>
<comment type="similarity">
    <text evidence="2">Belongs to the GTP-binding SRP family.</text>
</comment>
<keyword evidence="9" id="KW-0342">GTP-binding</keyword>